<dbReference type="Gene3D" id="3.40.630.10">
    <property type="entry name" value="Zn peptidases"/>
    <property type="match status" value="1"/>
</dbReference>
<dbReference type="Gene3D" id="3.50.30.30">
    <property type="match status" value="1"/>
</dbReference>
<dbReference type="PANTHER" id="PTHR10404:SF75">
    <property type="entry name" value="GLUTAMATE CARBOXYPEPTIDASE AMP1-RELATED"/>
    <property type="match status" value="1"/>
</dbReference>
<proteinExistence type="predicted"/>
<keyword evidence="4" id="KW-1185">Reference proteome</keyword>
<dbReference type="InterPro" id="IPR039373">
    <property type="entry name" value="Peptidase_M28B"/>
</dbReference>
<dbReference type="SUPFAM" id="SSF52025">
    <property type="entry name" value="PA domain"/>
    <property type="match status" value="1"/>
</dbReference>
<evidence type="ECO:0000313" key="4">
    <source>
        <dbReference type="Proteomes" id="UP001603857"/>
    </source>
</evidence>
<feature type="compositionally biased region" description="Gly residues" evidence="2">
    <location>
        <begin position="194"/>
        <end position="210"/>
    </location>
</feature>
<evidence type="ECO:0000256" key="1">
    <source>
        <dbReference type="ARBA" id="ARBA00023180"/>
    </source>
</evidence>
<dbReference type="EMBL" id="JBGMDY010000007">
    <property type="protein sequence ID" value="KAL2327311.1"/>
    <property type="molecule type" value="Genomic_DNA"/>
</dbReference>
<accession>A0ABD1LUU8</accession>
<evidence type="ECO:0000313" key="3">
    <source>
        <dbReference type="EMBL" id="KAL2327311.1"/>
    </source>
</evidence>
<keyword evidence="1" id="KW-0325">Glycoprotein</keyword>
<organism evidence="3 4">
    <name type="scientific">Flemingia macrophylla</name>
    <dbReference type="NCBI Taxonomy" id="520843"/>
    <lineage>
        <taxon>Eukaryota</taxon>
        <taxon>Viridiplantae</taxon>
        <taxon>Streptophyta</taxon>
        <taxon>Embryophyta</taxon>
        <taxon>Tracheophyta</taxon>
        <taxon>Spermatophyta</taxon>
        <taxon>Magnoliopsida</taxon>
        <taxon>eudicotyledons</taxon>
        <taxon>Gunneridae</taxon>
        <taxon>Pentapetalae</taxon>
        <taxon>rosids</taxon>
        <taxon>fabids</taxon>
        <taxon>Fabales</taxon>
        <taxon>Fabaceae</taxon>
        <taxon>Papilionoideae</taxon>
        <taxon>50 kb inversion clade</taxon>
        <taxon>NPAAA clade</taxon>
        <taxon>indigoferoid/millettioid clade</taxon>
        <taxon>Phaseoleae</taxon>
        <taxon>Flemingia</taxon>
    </lineage>
</organism>
<protein>
    <submittedName>
        <fullName evidence="3">Uncharacterized protein</fullName>
    </submittedName>
</protein>
<feature type="compositionally biased region" description="Basic and acidic residues" evidence="2">
    <location>
        <begin position="211"/>
        <end position="229"/>
    </location>
</feature>
<reference evidence="3 4" key="1">
    <citation type="submission" date="2024-08" db="EMBL/GenBank/DDBJ databases">
        <title>Insights into the chromosomal genome structure of Flemingia macrophylla.</title>
        <authorList>
            <person name="Ding Y."/>
            <person name="Zhao Y."/>
            <person name="Bi W."/>
            <person name="Wu M."/>
            <person name="Zhao G."/>
            <person name="Gong Y."/>
            <person name="Li W."/>
            <person name="Zhang P."/>
        </authorList>
    </citation>
    <scope>NUCLEOTIDE SEQUENCE [LARGE SCALE GENOMIC DNA]</scope>
    <source>
        <strain evidence="3">DYQJB</strain>
        <tissue evidence="3">Leaf</tissue>
    </source>
</reference>
<evidence type="ECO:0000256" key="2">
    <source>
        <dbReference type="SAM" id="MobiDB-lite"/>
    </source>
</evidence>
<sequence>MDHMMLKRAFAGRPNPLLVLVTVLVLIMVGFYSMHFPHGAFSSPSHVFISYSSNSTIADYLRALTGHPHVAGTKPASATARYVRDQFSALGLRSETVKHAALLSYPTRASLAAHFSDGGSLEFRLKEEEEEVVAPYHAYSPSGAAFAEAVFVNYGREEDFRALRALGVEVAGCVAVARRGGGVGRAAVVEAAERGGGGGGGGVRGGGGCGERARDESGDWRPVESRVGRGGEVGFGGQ</sequence>
<dbReference type="InterPro" id="IPR046450">
    <property type="entry name" value="PA_dom_sf"/>
</dbReference>
<gene>
    <name evidence="3" type="ORF">Fmac_020738</name>
</gene>
<dbReference type="PANTHER" id="PTHR10404">
    <property type="entry name" value="N-ACETYLATED-ALPHA-LINKED ACIDIC DIPEPTIDASE"/>
    <property type="match status" value="1"/>
</dbReference>
<comment type="caution">
    <text evidence="3">The sequence shown here is derived from an EMBL/GenBank/DDBJ whole genome shotgun (WGS) entry which is preliminary data.</text>
</comment>
<feature type="region of interest" description="Disordered" evidence="2">
    <location>
        <begin position="194"/>
        <end position="238"/>
    </location>
</feature>
<dbReference type="Proteomes" id="UP001603857">
    <property type="component" value="Unassembled WGS sequence"/>
</dbReference>
<name>A0ABD1LUU8_9FABA</name>
<dbReference type="AlphaFoldDB" id="A0ABD1LUU8"/>